<comment type="caution">
    <text evidence="3">The sequence shown here is derived from an EMBL/GenBank/DDBJ whole genome shotgun (WGS) entry which is preliminary data.</text>
</comment>
<feature type="compositionally biased region" description="Basic residues" evidence="1">
    <location>
        <begin position="1"/>
        <end position="21"/>
    </location>
</feature>
<keyword evidence="2" id="KW-1133">Transmembrane helix</keyword>
<dbReference type="EMBL" id="MU151062">
    <property type="protein sequence ID" value="KAF9453320.1"/>
    <property type="molecule type" value="Genomic_DNA"/>
</dbReference>
<sequence length="199" mass="23088">MANGRRKKHRNTGGPKHKANCRKSSEKTSTDDLVTVILFAVNEEEPELIRIPIQILPTEHDGPWCTNWPGQSPLRALKTMCSLWLPNKFPRGQCLHIIYNDSFLVNGSALNHCIQRITDGRAGYPWAGNIMAVRADCLGQHRFWDAKPEDVVALQCHFLYFRLIRFVYTPTPWHQRTWVRLFLLLGLLLFLYFAYRPTK</sequence>
<proteinExistence type="predicted"/>
<keyword evidence="2" id="KW-0472">Membrane</keyword>
<accession>A0A9P5XPG7</accession>
<feature type="transmembrane region" description="Helical" evidence="2">
    <location>
        <begin position="178"/>
        <end position="195"/>
    </location>
</feature>
<evidence type="ECO:0000313" key="4">
    <source>
        <dbReference type="Proteomes" id="UP000807342"/>
    </source>
</evidence>
<name>A0A9P5XPG7_9AGAR</name>
<reference evidence="3" key="1">
    <citation type="submission" date="2020-11" db="EMBL/GenBank/DDBJ databases">
        <authorList>
            <consortium name="DOE Joint Genome Institute"/>
            <person name="Ahrendt S."/>
            <person name="Riley R."/>
            <person name="Andreopoulos W."/>
            <person name="Labutti K."/>
            <person name="Pangilinan J."/>
            <person name="Ruiz-Duenas F.J."/>
            <person name="Barrasa J.M."/>
            <person name="Sanchez-Garcia M."/>
            <person name="Camarero S."/>
            <person name="Miyauchi S."/>
            <person name="Serrano A."/>
            <person name="Linde D."/>
            <person name="Babiker R."/>
            <person name="Drula E."/>
            <person name="Ayuso-Fernandez I."/>
            <person name="Pacheco R."/>
            <person name="Padilla G."/>
            <person name="Ferreira P."/>
            <person name="Barriuso J."/>
            <person name="Kellner H."/>
            <person name="Castanera R."/>
            <person name="Alfaro M."/>
            <person name="Ramirez L."/>
            <person name="Pisabarro A.G."/>
            <person name="Kuo A."/>
            <person name="Tritt A."/>
            <person name="Lipzen A."/>
            <person name="He G."/>
            <person name="Yan M."/>
            <person name="Ng V."/>
            <person name="Cullen D."/>
            <person name="Martin F."/>
            <person name="Rosso M.-N."/>
            <person name="Henrissat B."/>
            <person name="Hibbett D."/>
            <person name="Martinez A.T."/>
            <person name="Grigoriev I.V."/>
        </authorList>
    </citation>
    <scope>NUCLEOTIDE SEQUENCE</scope>
    <source>
        <strain evidence="3">MF-IS2</strain>
    </source>
</reference>
<feature type="region of interest" description="Disordered" evidence="1">
    <location>
        <begin position="1"/>
        <end position="26"/>
    </location>
</feature>
<organism evidence="3 4">
    <name type="scientific">Macrolepiota fuliginosa MF-IS2</name>
    <dbReference type="NCBI Taxonomy" id="1400762"/>
    <lineage>
        <taxon>Eukaryota</taxon>
        <taxon>Fungi</taxon>
        <taxon>Dikarya</taxon>
        <taxon>Basidiomycota</taxon>
        <taxon>Agaricomycotina</taxon>
        <taxon>Agaricomycetes</taxon>
        <taxon>Agaricomycetidae</taxon>
        <taxon>Agaricales</taxon>
        <taxon>Agaricineae</taxon>
        <taxon>Agaricaceae</taxon>
        <taxon>Macrolepiota</taxon>
    </lineage>
</organism>
<evidence type="ECO:0000256" key="2">
    <source>
        <dbReference type="SAM" id="Phobius"/>
    </source>
</evidence>
<gene>
    <name evidence="3" type="ORF">P691DRAFT_61148</name>
</gene>
<dbReference type="Proteomes" id="UP000807342">
    <property type="component" value="Unassembled WGS sequence"/>
</dbReference>
<dbReference type="AlphaFoldDB" id="A0A9P5XPG7"/>
<protein>
    <submittedName>
        <fullName evidence="3">Uncharacterized protein</fullName>
    </submittedName>
</protein>
<evidence type="ECO:0000256" key="1">
    <source>
        <dbReference type="SAM" id="MobiDB-lite"/>
    </source>
</evidence>
<evidence type="ECO:0000313" key="3">
    <source>
        <dbReference type="EMBL" id="KAF9453320.1"/>
    </source>
</evidence>
<dbReference type="OrthoDB" id="437457at2759"/>
<keyword evidence="4" id="KW-1185">Reference proteome</keyword>
<keyword evidence="2" id="KW-0812">Transmembrane</keyword>